<geneLocation type="plasmid" evidence="2 3">
    <name>unnamed1</name>
</geneLocation>
<keyword evidence="3" id="KW-1185">Reference proteome</keyword>
<dbReference type="EMBL" id="CP019641">
    <property type="protein sequence ID" value="AQQ55280.1"/>
    <property type="molecule type" value="Genomic_DNA"/>
</dbReference>
<dbReference type="RefSeq" id="WP_077591085.1">
    <property type="nucleotide sequence ID" value="NZ_CP019641.1"/>
</dbReference>
<dbReference type="KEGG" id="pmar:B0X71_19055"/>
<protein>
    <recommendedName>
        <fullName evidence="4">DUF3006 domain-containing protein</fullName>
    </recommendedName>
</protein>
<evidence type="ECO:0000313" key="1">
    <source>
        <dbReference type="EMBL" id="AQQ55223.1"/>
    </source>
</evidence>
<dbReference type="AlphaFoldDB" id="A0A1Q2L4A7"/>
<name>A0A1Q2L4A7_9BACL</name>
<keyword evidence="2" id="KW-0614">Plasmid</keyword>
<evidence type="ECO:0000313" key="3">
    <source>
        <dbReference type="Proteomes" id="UP000188184"/>
    </source>
</evidence>
<dbReference type="KEGG" id="pmar:B0X71_18740"/>
<sequence>MKDGKYKVGSVEQGIVKILLVEDESIEEQLPASAFPAAAPEGLVLQVTSDKETVTIMPLFEETQELPKQAEKATDELEKHI</sequence>
<accession>A0A1Q2L4A7</accession>
<dbReference type="EMBL" id="CP019641">
    <property type="protein sequence ID" value="AQQ55223.1"/>
    <property type="molecule type" value="Genomic_DNA"/>
</dbReference>
<evidence type="ECO:0000313" key="2">
    <source>
        <dbReference type="EMBL" id="AQQ55280.1"/>
    </source>
</evidence>
<dbReference type="OrthoDB" id="2452890at2"/>
<evidence type="ECO:0008006" key="4">
    <source>
        <dbReference type="Google" id="ProtNLM"/>
    </source>
</evidence>
<reference evidence="2 3" key="1">
    <citation type="submission" date="2017-02" db="EMBL/GenBank/DDBJ databases">
        <title>The complete genomic sequence of a novel cold adapted crude oil-degrading bacterium Planococcus qaidamina Y42.</title>
        <authorList>
            <person name="Yang R."/>
        </authorList>
    </citation>
    <scope>NUCLEOTIDE SEQUENCE [LARGE SCALE GENOMIC DNA]</scope>
    <source>
        <strain evidence="2 3">Y42</strain>
        <plasmid evidence="2 3">unnamed1</plasmid>
    </source>
</reference>
<gene>
    <name evidence="1" type="ORF">B0X71_18740</name>
    <name evidence="2" type="ORF">B0X71_19055</name>
</gene>
<proteinExistence type="predicted"/>
<dbReference type="Proteomes" id="UP000188184">
    <property type="component" value="Plasmid unnamed1"/>
</dbReference>
<organism evidence="2 3">
    <name type="scientific">Planococcus lenghuensis</name>
    <dbReference type="NCBI Taxonomy" id="2213202"/>
    <lineage>
        <taxon>Bacteria</taxon>
        <taxon>Bacillati</taxon>
        <taxon>Bacillota</taxon>
        <taxon>Bacilli</taxon>
        <taxon>Bacillales</taxon>
        <taxon>Caryophanaceae</taxon>
        <taxon>Planococcus</taxon>
    </lineage>
</organism>